<dbReference type="EMBL" id="JFFI01002178">
    <property type="protein sequence ID" value="KXH40946.1"/>
    <property type="molecule type" value="Genomic_DNA"/>
</dbReference>
<gene>
    <name evidence="1" type="ORF">CSAL01_10422</name>
</gene>
<evidence type="ECO:0000313" key="2">
    <source>
        <dbReference type="Proteomes" id="UP000070121"/>
    </source>
</evidence>
<protein>
    <submittedName>
        <fullName evidence="1">Uncharacterized protein</fullName>
    </submittedName>
</protein>
<reference evidence="1 2" key="1">
    <citation type="submission" date="2014-02" db="EMBL/GenBank/DDBJ databases">
        <title>The genome sequence of Colletotrichum salicis CBS 607.94.</title>
        <authorList>
            <person name="Baroncelli R."/>
            <person name="Thon M.R."/>
        </authorList>
    </citation>
    <scope>NUCLEOTIDE SEQUENCE [LARGE SCALE GENOMIC DNA]</scope>
    <source>
        <strain evidence="1 2">CBS 607.94</strain>
    </source>
</reference>
<accession>A0A135SYH7</accession>
<sequence>MRPAVQAKVFKVSTSRLTGDVQVQVAAAAKLWTAMEDKPMFVLRGTAAAGLVLPWCRRRGYEKSSKGYRRDFHIIMMRTNHYAATYGWILYGWPMGHTESGCEWGSGIQDAKPCPVHASSLCAAMCCVRSTARSARPVQIVRAPVSGISMRTDWTGRDNLAPKRSWRRRRAGRLELLKVRRFGERQFSTVIP</sequence>
<name>A0A135SYH7_9PEZI</name>
<evidence type="ECO:0000313" key="1">
    <source>
        <dbReference type="EMBL" id="KXH40946.1"/>
    </source>
</evidence>
<dbReference type="Proteomes" id="UP000070121">
    <property type="component" value="Unassembled WGS sequence"/>
</dbReference>
<comment type="caution">
    <text evidence="1">The sequence shown here is derived from an EMBL/GenBank/DDBJ whole genome shotgun (WGS) entry which is preliminary data.</text>
</comment>
<proteinExistence type="predicted"/>
<dbReference type="AlphaFoldDB" id="A0A135SYH7"/>
<keyword evidence="2" id="KW-1185">Reference proteome</keyword>
<organism evidence="1 2">
    <name type="scientific">Colletotrichum salicis</name>
    <dbReference type="NCBI Taxonomy" id="1209931"/>
    <lineage>
        <taxon>Eukaryota</taxon>
        <taxon>Fungi</taxon>
        <taxon>Dikarya</taxon>
        <taxon>Ascomycota</taxon>
        <taxon>Pezizomycotina</taxon>
        <taxon>Sordariomycetes</taxon>
        <taxon>Hypocreomycetidae</taxon>
        <taxon>Glomerellales</taxon>
        <taxon>Glomerellaceae</taxon>
        <taxon>Colletotrichum</taxon>
        <taxon>Colletotrichum acutatum species complex</taxon>
    </lineage>
</organism>